<dbReference type="PANTHER" id="PTHR47074">
    <property type="entry name" value="BNAC02G40300D PROTEIN"/>
    <property type="match status" value="1"/>
</dbReference>
<evidence type="ECO:0000313" key="4">
    <source>
        <dbReference type="RefSeq" id="XP_056841820.1"/>
    </source>
</evidence>
<dbReference type="KEGG" id="rsz:130494966"/>
<organism evidence="3 4">
    <name type="scientific">Raphanus sativus</name>
    <name type="common">Radish</name>
    <name type="synonym">Raphanus raphanistrum var. sativus</name>
    <dbReference type="NCBI Taxonomy" id="3726"/>
    <lineage>
        <taxon>Eukaryota</taxon>
        <taxon>Viridiplantae</taxon>
        <taxon>Streptophyta</taxon>
        <taxon>Embryophyta</taxon>
        <taxon>Tracheophyta</taxon>
        <taxon>Spermatophyta</taxon>
        <taxon>Magnoliopsida</taxon>
        <taxon>eudicotyledons</taxon>
        <taxon>Gunneridae</taxon>
        <taxon>Pentapetalae</taxon>
        <taxon>rosids</taxon>
        <taxon>malvids</taxon>
        <taxon>Brassicales</taxon>
        <taxon>Brassicaceae</taxon>
        <taxon>Brassiceae</taxon>
        <taxon>Raphanus</taxon>
    </lineage>
</organism>
<feature type="domain" description="Reverse transcriptase zinc-binding" evidence="2">
    <location>
        <begin position="6"/>
        <end position="75"/>
    </location>
</feature>
<dbReference type="Pfam" id="PF13966">
    <property type="entry name" value="zf-RVT"/>
    <property type="match status" value="1"/>
</dbReference>
<dbReference type="PANTHER" id="PTHR47074:SF11">
    <property type="entry name" value="REVERSE TRANSCRIPTASE-LIKE PROTEIN"/>
    <property type="match status" value="1"/>
</dbReference>
<keyword evidence="3" id="KW-1185">Reference proteome</keyword>
<dbReference type="GeneID" id="130494966"/>
<name>A0A9W3BR67_RAPSA</name>
<dbReference type="InterPro" id="IPR036397">
    <property type="entry name" value="RNaseH_sf"/>
</dbReference>
<accession>A0A9W3BR67</accession>
<reference evidence="4" key="2">
    <citation type="submission" date="2025-08" db="UniProtKB">
        <authorList>
            <consortium name="RefSeq"/>
        </authorList>
    </citation>
    <scope>IDENTIFICATION</scope>
    <source>
        <tissue evidence="4">Leaf</tissue>
    </source>
</reference>
<dbReference type="Gene3D" id="3.30.420.10">
    <property type="entry name" value="Ribonuclease H-like superfamily/Ribonuclease H"/>
    <property type="match status" value="1"/>
</dbReference>
<dbReference type="Pfam" id="PF13456">
    <property type="entry name" value="RVT_3"/>
    <property type="match status" value="1"/>
</dbReference>
<dbReference type="OrthoDB" id="1112345at2759"/>
<evidence type="ECO:0000259" key="1">
    <source>
        <dbReference type="Pfam" id="PF13456"/>
    </source>
</evidence>
<sequence length="321" mass="35952">MKSTTLDFNWVKDVWRSVCSPKLRFFLWSTIDDALPIGKNLRKRRMVSATQCPRYNELETKIHIFFTCPFAADVWKLIPTTKEIQVDADMEFTEALIKFRGTICLPPTGIVGAILPWILWSLWTSRNKLIFENRRTTPVETATKGLCLALEWNQAQGKESKREIVPEISRDRHPRASISLTHDRTIACKTDAAWDKNRKSAGLAWNFSGPELESTIGESITQDFVALPLIAEVLAVMAALGAAKDRGFTFLNVFSDSLTLIGAINGKNQRKELIGIITDIRSISTDFTNLSFSFFSRSKNSLSDSLAKTALRGSVSTPVMG</sequence>
<reference evidence="3" key="1">
    <citation type="journal article" date="2019" name="Database">
        <title>The radish genome database (RadishGD): an integrated information resource for radish genomics.</title>
        <authorList>
            <person name="Yu H.J."/>
            <person name="Baek S."/>
            <person name="Lee Y.J."/>
            <person name="Cho A."/>
            <person name="Mun J.H."/>
        </authorList>
    </citation>
    <scope>NUCLEOTIDE SEQUENCE [LARGE SCALE GENOMIC DNA]</scope>
    <source>
        <strain evidence="3">cv. WK10039</strain>
    </source>
</reference>
<dbReference type="InterPro" id="IPR012337">
    <property type="entry name" value="RNaseH-like_sf"/>
</dbReference>
<protein>
    <submittedName>
        <fullName evidence="4">Uncharacterized protein LOC130494966</fullName>
    </submittedName>
</protein>
<dbReference type="Proteomes" id="UP000504610">
    <property type="component" value="Chromosome 5"/>
</dbReference>
<dbReference type="SUPFAM" id="SSF53098">
    <property type="entry name" value="Ribonuclease H-like"/>
    <property type="match status" value="1"/>
</dbReference>
<dbReference type="GO" id="GO:0004523">
    <property type="term" value="F:RNA-DNA hybrid ribonuclease activity"/>
    <property type="evidence" value="ECO:0007669"/>
    <property type="project" value="InterPro"/>
</dbReference>
<feature type="domain" description="RNase H type-1" evidence="1">
    <location>
        <begin position="190"/>
        <end position="310"/>
    </location>
</feature>
<dbReference type="InterPro" id="IPR044730">
    <property type="entry name" value="RNase_H-like_dom_plant"/>
</dbReference>
<dbReference type="InterPro" id="IPR002156">
    <property type="entry name" value="RNaseH_domain"/>
</dbReference>
<proteinExistence type="predicted"/>
<evidence type="ECO:0000259" key="2">
    <source>
        <dbReference type="Pfam" id="PF13966"/>
    </source>
</evidence>
<dbReference type="AlphaFoldDB" id="A0A9W3BR67"/>
<evidence type="ECO:0000313" key="3">
    <source>
        <dbReference type="Proteomes" id="UP000504610"/>
    </source>
</evidence>
<dbReference type="CDD" id="cd06222">
    <property type="entry name" value="RNase_H_like"/>
    <property type="match status" value="1"/>
</dbReference>
<gene>
    <name evidence="4" type="primary">LOC130494966</name>
</gene>
<dbReference type="GO" id="GO:0003676">
    <property type="term" value="F:nucleic acid binding"/>
    <property type="evidence" value="ECO:0007669"/>
    <property type="project" value="InterPro"/>
</dbReference>
<dbReference type="InterPro" id="IPR052929">
    <property type="entry name" value="RNase_H-like_EbsB-rel"/>
</dbReference>
<dbReference type="InterPro" id="IPR026960">
    <property type="entry name" value="RVT-Znf"/>
</dbReference>
<dbReference type="RefSeq" id="XP_056841820.1">
    <property type="nucleotide sequence ID" value="XM_056985840.1"/>
</dbReference>